<dbReference type="PANTHER" id="PTHR12526:SF572">
    <property type="entry name" value="BLL5144 PROTEIN"/>
    <property type="match status" value="1"/>
</dbReference>
<feature type="domain" description="Glycosyltransferase subfamily 4-like N-terminal" evidence="2">
    <location>
        <begin position="107"/>
        <end position="176"/>
    </location>
</feature>
<dbReference type="InterPro" id="IPR001296">
    <property type="entry name" value="Glyco_trans_1"/>
</dbReference>
<dbReference type="EMBL" id="WRXN01000004">
    <property type="protein sequence ID" value="MVT09031.1"/>
    <property type="molecule type" value="Genomic_DNA"/>
</dbReference>
<comment type="caution">
    <text evidence="3">The sequence shown here is derived from an EMBL/GenBank/DDBJ whole genome shotgun (WGS) entry which is preliminary data.</text>
</comment>
<dbReference type="PANTHER" id="PTHR12526">
    <property type="entry name" value="GLYCOSYLTRANSFERASE"/>
    <property type="match status" value="1"/>
</dbReference>
<sequence length="401" mass="44975">MQMSEMKPQILFVGTYTPRKCGIASFTGDLVHALQQLLRNEYDIRVCALDKKSEAGKYTSPVTMVMDGCRLNSCIAGAEAINNHPAVKLVCVEHEFGLFGGNIGEFALGFLSLLNKPFIIRFHTVLPDPDPERLKLIKSICLLADKVVVMTRHSQRLLIEHYGISANKLMIIPHGTHLIPPQFSASLRAAFHLENRKILTTFGLLSPNKGIETGIRAMTRIATQFPEAIYLILGRTHPNLVETEGEAYREYLQGLINEYQLHDNVRLVNDFIPTEQLLSYLALTDIYLFTSRDPNQAVSGTFLYAMSAGCAIISNDFVLAREMLDDETGIIINTGDDKTMAANAIYLLGNDQVRNNMGNLAFMKTRDTLWENVARKHALLFQQMIRQQAPLLQQNDQHVTP</sequence>
<dbReference type="Pfam" id="PF13439">
    <property type="entry name" value="Glyco_transf_4"/>
    <property type="match status" value="1"/>
</dbReference>
<protein>
    <submittedName>
        <fullName evidence="3">Glycosyltransferase</fullName>
    </submittedName>
</protein>
<dbReference type="SUPFAM" id="SSF53756">
    <property type="entry name" value="UDP-Glycosyltransferase/glycogen phosphorylase"/>
    <property type="match status" value="1"/>
</dbReference>
<evidence type="ECO:0000259" key="2">
    <source>
        <dbReference type="Pfam" id="PF13439"/>
    </source>
</evidence>
<name>A0A7K1U3V2_9BACT</name>
<accession>A0A7K1U3V2</accession>
<keyword evidence="3" id="KW-0808">Transferase</keyword>
<evidence type="ECO:0000313" key="4">
    <source>
        <dbReference type="Proteomes" id="UP000461730"/>
    </source>
</evidence>
<gene>
    <name evidence="3" type="ORF">GO493_12230</name>
</gene>
<dbReference type="Proteomes" id="UP000461730">
    <property type="component" value="Unassembled WGS sequence"/>
</dbReference>
<feature type="domain" description="Glycosyl transferase family 1" evidence="1">
    <location>
        <begin position="193"/>
        <end position="359"/>
    </location>
</feature>
<dbReference type="AlphaFoldDB" id="A0A7K1U3V2"/>
<dbReference type="GO" id="GO:0016757">
    <property type="term" value="F:glycosyltransferase activity"/>
    <property type="evidence" value="ECO:0007669"/>
    <property type="project" value="InterPro"/>
</dbReference>
<evidence type="ECO:0000259" key="1">
    <source>
        <dbReference type="Pfam" id="PF00534"/>
    </source>
</evidence>
<reference evidence="3 4" key="1">
    <citation type="submission" date="2019-12" db="EMBL/GenBank/DDBJ databases">
        <title>Chitinophaga sp. strain ysch24 (GDMCC 1.1355), whole genome shotgun sequence.</title>
        <authorList>
            <person name="Zhang X."/>
        </authorList>
    </citation>
    <scope>NUCLEOTIDE SEQUENCE [LARGE SCALE GENOMIC DNA]</scope>
    <source>
        <strain evidence="4">ysch24</strain>
    </source>
</reference>
<keyword evidence="4" id="KW-1185">Reference proteome</keyword>
<proteinExistence type="predicted"/>
<dbReference type="Gene3D" id="3.40.50.2000">
    <property type="entry name" value="Glycogen Phosphorylase B"/>
    <property type="match status" value="2"/>
</dbReference>
<dbReference type="InterPro" id="IPR028098">
    <property type="entry name" value="Glyco_trans_4-like_N"/>
</dbReference>
<organism evidence="3 4">
    <name type="scientific">Chitinophaga tropicalis</name>
    <dbReference type="NCBI Taxonomy" id="2683588"/>
    <lineage>
        <taxon>Bacteria</taxon>
        <taxon>Pseudomonadati</taxon>
        <taxon>Bacteroidota</taxon>
        <taxon>Chitinophagia</taxon>
        <taxon>Chitinophagales</taxon>
        <taxon>Chitinophagaceae</taxon>
        <taxon>Chitinophaga</taxon>
    </lineage>
</organism>
<evidence type="ECO:0000313" key="3">
    <source>
        <dbReference type="EMBL" id="MVT09031.1"/>
    </source>
</evidence>
<dbReference type="Pfam" id="PF00534">
    <property type="entry name" value="Glycos_transf_1"/>
    <property type="match status" value="1"/>
</dbReference>